<dbReference type="Proteomes" id="UP001289645">
    <property type="component" value="Unassembled WGS sequence"/>
</dbReference>
<sequence>MSSDRIEKSATLRAALPRVWRAISDSAEFGRWFGMSVDGPFVAGQTVHAVMAPTEVDPEIAEQQRPYAGVPCVLHIVAMEPPRRFAFRWNPIPDPEFADLTTLVEFTLDDTDDGVLLRIVESGFDALPPDRRSSAFDDNSEGWSAQLTMVARYVTEARWA</sequence>
<accession>A0ACC6MGD1</accession>
<evidence type="ECO:0000313" key="2">
    <source>
        <dbReference type="Proteomes" id="UP001289645"/>
    </source>
</evidence>
<reference evidence="1 2" key="1">
    <citation type="journal article" date="2021" name="Chemosphere">
        <title>Bioballs carrying a syntrophic Rhodococcus and Mycolicibacterium consortium for simultaneous sorption and biodegradation of fuel oil in contaminated freshwater.</title>
        <authorList>
            <person name="Naloka K."/>
            <person name="Polrit D."/>
            <person name="Muangchinda C."/>
            <person name="Thoetkiattikul H."/>
            <person name="Pinyakong O."/>
        </authorList>
    </citation>
    <scope>NUCLEOTIDE SEQUENCE [LARGE SCALE GENOMIC DNA]</scope>
    <source>
        <strain evidence="1 2">J101</strain>
    </source>
</reference>
<protein>
    <submittedName>
        <fullName evidence="1">SRPBCC family protein</fullName>
    </submittedName>
</protein>
<evidence type="ECO:0000313" key="1">
    <source>
        <dbReference type="EMBL" id="MDZ5086040.1"/>
    </source>
</evidence>
<name>A0ACC6MGD1_MYCPF</name>
<comment type="caution">
    <text evidence="1">The sequence shown here is derived from an EMBL/GenBank/DDBJ whole genome shotgun (WGS) entry which is preliminary data.</text>
</comment>
<proteinExistence type="predicted"/>
<gene>
    <name evidence="1" type="ORF">OHX15_11660</name>
</gene>
<organism evidence="1 2">
    <name type="scientific">Mycolicibacterium parafortuitum</name>
    <name type="common">Mycobacterium parafortuitum</name>
    <dbReference type="NCBI Taxonomy" id="39692"/>
    <lineage>
        <taxon>Bacteria</taxon>
        <taxon>Bacillati</taxon>
        <taxon>Actinomycetota</taxon>
        <taxon>Actinomycetes</taxon>
        <taxon>Mycobacteriales</taxon>
        <taxon>Mycobacteriaceae</taxon>
        <taxon>Mycolicibacterium</taxon>
    </lineage>
</organism>
<dbReference type="EMBL" id="JAOXLN010000010">
    <property type="protein sequence ID" value="MDZ5086040.1"/>
    <property type="molecule type" value="Genomic_DNA"/>
</dbReference>
<keyword evidence="2" id="KW-1185">Reference proteome</keyword>